<feature type="region of interest" description="Disordered" evidence="1">
    <location>
        <begin position="1"/>
        <end position="24"/>
    </location>
</feature>
<accession>A0A087BPH1</accession>
<feature type="transmembrane region" description="Helical" evidence="2">
    <location>
        <begin position="32"/>
        <end position="51"/>
    </location>
</feature>
<protein>
    <recommendedName>
        <fullName evidence="5">Colicin transporter</fullName>
    </recommendedName>
</protein>
<reference evidence="3 4" key="1">
    <citation type="submission" date="2014-03" db="EMBL/GenBank/DDBJ databases">
        <title>Genomics of Bifidobacteria.</title>
        <authorList>
            <person name="Ventura M."/>
            <person name="Milani C."/>
            <person name="Lugli G.A."/>
        </authorList>
    </citation>
    <scope>NUCLEOTIDE SEQUENCE [LARGE SCALE GENOMIC DNA]</scope>
    <source>
        <strain evidence="3 4">LMG 21814</strain>
    </source>
</reference>
<keyword evidence="2" id="KW-1133">Transmembrane helix</keyword>
<dbReference type="Proteomes" id="UP000029024">
    <property type="component" value="Unassembled WGS sequence"/>
</dbReference>
<keyword evidence="2" id="KW-0812">Transmembrane</keyword>
<dbReference type="RefSeq" id="WP_032683296.1">
    <property type="nucleotide sequence ID" value="NZ_JGZA01000004.1"/>
</dbReference>
<dbReference type="EMBL" id="JGZA01000004">
    <property type="protein sequence ID" value="KFI72921.1"/>
    <property type="molecule type" value="Genomic_DNA"/>
</dbReference>
<evidence type="ECO:0000256" key="1">
    <source>
        <dbReference type="SAM" id="MobiDB-lite"/>
    </source>
</evidence>
<name>A0A087BPH1_BIFLN</name>
<evidence type="ECO:0000256" key="2">
    <source>
        <dbReference type="SAM" id="Phobius"/>
    </source>
</evidence>
<keyword evidence="2" id="KW-0472">Membrane</keyword>
<sequence length="165" mass="17414">MTDAQQANGNQPESQNQAEATAQPHNKRVTKWVAIVIAIVAVAIIAAVAVFGTRAYSASQYDSAVAACAAASEDVRNTTNDYNNLVNGDAAEAAALTKADVSDASALDALSKELTVELPTYEGCVADDTKGYQAATKKLEQQVTWYHEHTTSLQKAVDAVNAVKK</sequence>
<evidence type="ECO:0000313" key="3">
    <source>
        <dbReference type="EMBL" id="KFI72921.1"/>
    </source>
</evidence>
<dbReference type="AlphaFoldDB" id="A0A087BPH1"/>
<proteinExistence type="predicted"/>
<comment type="caution">
    <text evidence="3">The sequence shown here is derived from an EMBL/GenBank/DDBJ whole genome shotgun (WGS) entry which is preliminary data.</text>
</comment>
<evidence type="ECO:0000313" key="4">
    <source>
        <dbReference type="Proteomes" id="UP000029024"/>
    </source>
</evidence>
<organism evidence="3 4">
    <name type="scientific">Bifidobacterium longum subsp. suis</name>
    <dbReference type="NCBI Taxonomy" id="1695"/>
    <lineage>
        <taxon>Bacteria</taxon>
        <taxon>Bacillati</taxon>
        <taxon>Actinomycetota</taxon>
        <taxon>Actinomycetes</taxon>
        <taxon>Bifidobacteriales</taxon>
        <taxon>Bifidobacteriaceae</taxon>
        <taxon>Bifidobacterium</taxon>
    </lineage>
</organism>
<gene>
    <name evidence="3" type="ORF">BLSS_0757</name>
</gene>
<evidence type="ECO:0008006" key="5">
    <source>
        <dbReference type="Google" id="ProtNLM"/>
    </source>
</evidence>